<dbReference type="InterPro" id="IPR005674">
    <property type="entry name" value="CocE/Ser_esterase"/>
</dbReference>
<dbReference type="NCBIfam" id="TIGR00976">
    <property type="entry name" value="CocE_NonD"/>
    <property type="match status" value="1"/>
</dbReference>
<keyword evidence="4" id="KW-1185">Reference proteome</keyword>
<organism evidence="3 4">
    <name type="scientific">Massilimicrobiota timonensis</name>
    <dbReference type="NCBI Taxonomy" id="1776392"/>
    <lineage>
        <taxon>Bacteria</taxon>
        <taxon>Bacillati</taxon>
        <taxon>Bacillota</taxon>
        <taxon>Erysipelotrichia</taxon>
        <taxon>Erysipelotrichales</taxon>
        <taxon>Erysipelotrichaceae</taxon>
        <taxon>Massilimicrobiota</taxon>
    </lineage>
</organism>
<dbReference type="AlphaFoldDB" id="A0A1Y4SQA5"/>
<feature type="non-terminal residue" evidence="3">
    <location>
        <position position="626"/>
    </location>
</feature>
<dbReference type="PANTHER" id="PTHR43056:SF10">
    <property type="entry name" value="COCE_NOND FAMILY, PUTATIVE (AFU_ORTHOLOGUE AFUA_7G00600)-RELATED"/>
    <property type="match status" value="1"/>
</dbReference>
<dbReference type="Pfam" id="PF08530">
    <property type="entry name" value="PepX_C"/>
    <property type="match status" value="1"/>
</dbReference>
<dbReference type="SUPFAM" id="SSF49785">
    <property type="entry name" value="Galactose-binding domain-like"/>
    <property type="match status" value="1"/>
</dbReference>
<dbReference type="Pfam" id="PF02129">
    <property type="entry name" value="Peptidase_S15"/>
    <property type="match status" value="1"/>
</dbReference>
<dbReference type="Gene3D" id="1.10.3020.10">
    <property type="entry name" value="alpha-amino acid ester hydrolase ( Helical cap domain)"/>
    <property type="match status" value="1"/>
</dbReference>
<dbReference type="SMART" id="SM00939">
    <property type="entry name" value="PepX_C"/>
    <property type="match status" value="1"/>
</dbReference>
<accession>A0A1Y4SQA5</accession>
<name>A0A1Y4SQA5_9FIRM</name>
<dbReference type="InterPro" id="IPR000383">
    <property type="entry name" value="Xaa-Pro-like_dom"/>
</dbReference>
<dbReference type="PANTHER" id="PTHR43056">
    <property type="entry name" value="PEPTIDASE S9 PROLYL OLIGOPEPTIDASE"/>
    <property type="match status" value="1"/>
</dbReference>
<dbReference type="InterPro" id="IPR029058">
    <property type="entry name" value="AB_hydrolase_fold"/>
</dbReference>
<dbReference type="RefSeq" id="WP_087359826.1">
    <property type="nucleotide sequence ID" value="NZ_NFLJ01000046.1"/>
</dbReference>
<dbReference type="Gene3D" id="2.60.120.260">
    <property type="entry name" value="Galactose-binding domain-like"/>
    <property type="match status" value="1"/>
</dbReference>
<evidence type="ECO:0000313" key="4">
    <source>
        <dbReference type="Proteomes" id="UP000195305"/>
    </source>
</evidence>
<dbReference type="SUPFAM" id="SSF53474">
    <property type="entry name" value="alpha/beta-Hydrolases"/>
    <property type="match status" value="1"/>
</dbReference>
<dbReference type="Proteomes" id="UP000195305">
    <property type="component" value="Unassembled WGS sequence"/>
</dbReference>
<feature type="domain" description="Xaa-Pro dipeptidyl-peptidase C-terminal" evidence="2">
    <location>
        <begin position="443"/>
        <end position="625"/>
    </location>
</feature>
<dbReference type="EMBL" id="NFLJ01000046">
    <property type="protein sequence ID" value="OUQ32095.1"/>
    <property type="molecule type" value="Genomic_DNA"/>
</dbReference>
<evidence type="ECO:0000313" key="3">
    <source>
        <dbReference type="EMBL" id="OUQ32095.1"/>
    </source>
</evidence>
<evidence type="ECO:0000256" key="1">
    <source>
        <dbReference type="ARBA" id="ARBA00022801"/>
    </source>
</evidence>
<dbReference type="InterPro" id="IPR013736">
    <property type="entry name" value="Xaa-Pro_dipept_C"/>
</dbReference>
<evidence type="ECO:0000259" key="2">
    <source>
        <dbReference type="SMART" id="SM00939"/>
    </source>
</evidence>
<reference evidence="3 4" key="1">
    <citation type="journal article" date="2018" name="BMC Genomics">
        <title>Whole genome sequencing and function prediction of 133 gut anaerobes isolated from chicken caecum in pure cultures.</title>
        <authorList>
            <person name="Medvecky M."/>
            <person name="Cejkova D."/>
            <person name="Polansky O."/>
            <person name="Karasova D."/>
            <person name="Kubasova T."/>
            <person name="Cizek A."/>
            <person name="Rychlik I."/>
        </authorList>
    </citation>
    <scope>NUCLEOTIDE SEQUENCE [LARGE SCALE GENOMIC DNA]</scope>
    <source>
        <strain evidence="3 4">An13</strain>
    </source>
</reference>
<dbReference type="Gene3D" id="3.40.50.1820">
    <property type="entry name" value="alpha/beta hydrolase"/>
    <property type="match status" value="1"/>
</dbReference>
<protein>
    <recommendedName>
        <fullName evidence="2">Xaa-Pro dipeptidyl-peptidase C-terminal domain-containing protein</fullName>
    </recommendedName>
</protein>
<keyword evidence="1" id="KW-0378">Hydrolase</keyword>
<dbReference type="InterPro" id="IPR008979">
    <property type="entry name" value="Galactose-bd-like_sf"/>
</dbReference>
<dbReference type="GO" id="GO:0008239">
    <property type="term" value="F:dipeptidyl-peptidase activity"/>
    <property type="evidence" value="ECO:0007669"/>
    <property type="project" value="InterPro"/>
</dbReference>
<dbReference type="InterPro" id="IPR050585">
    <property type="entry name" value="Xaa-Pro_dipeptidyl-ppase/CocE"/>
</dbReference>
<proteinExistence type="predicted"/>
<sequence>MEQWNFYVSGILYDKFFQEDVKIMISKLDVYSGKWQEKTLFSESESENLKKICHRDILSFFKRKKDYEEKIFSGAKQFQTSWNEQFQLKEHNVYIQRHKLYPMDLCFDQTGIYAVLMAARDMVCILVKNGYEKRTILKQWEGLTYSKVNVFPVQKAKTFDVQTKDHISLATDVYLPVNKNQSQFPTILVRTPYGKKQGYFQYWRFIQRGYAVVIQDVRGREESQGEWMPSYYEVEDANDTLNWIASQSWSDGCVGMIGASYLGYVQWAALCSRNVHLKGIVSFMCSGSAFVDIPRRGGCFNSGMLAWAFAMAQKTFLPENMTQDWDYLMKIRPISKIPEVALGKPIDFLNRWLKHENMDDFWNTMDWEKRSGGYQVPALIISGWFDDNGMGTTQALRLVKSWKPKTWKAIIGAWKHNGNAEYDLHHVDMGENALRYDIDLQCMLWLDRFVKGVHNGIEEGAPVEYYTLHENRWKTASTWPVSNHRVKLYLQDSDDKANGNTLACGSGHLIENQPFKNGWSMYCYDPDNPAKHIIDVSENELEVPENYIHEEKRKDVLTFSTDILNHPITITGDFKVKLYVSCDCPDTDIVVRICDVDPLGNSIKLADGVLDLKYRDGFEQPKFLQS</sequence>
<gene>
    <name evidence="3" type="ORF">B5E75_12640</name>
</gene>
<comment type="caution">
    <text evidence="3">The sequence shown here is derived from an EMBL/GenBank/DDBJ whole genome shotgun (WGS) entry which is preliminary data.</text>
</comment>